<name>A0A7Y9RTY4_9ACTN</name>
<dbReference type="Pfam" id="PF09350">
    <property type="entry name" value="DJC28_CD"/>
    <property type="match status" value="1"/>
</dbReference>
<accession>A0A7Y9RTY4</accession>
<sequence length="201" mass="23362">MTAARDDHHADADADDADDDPGAAQAPDRGRERDARTGQASAALRVQHQARWVELQLQRAMERGDFDDLPGYGKPLRDLGREHDPDWWLKRLVEREQLTVLPPALQLRKDDADLEAHLDRLPTEREVRGEVDDFNRRVRHARMQLQGGPPVITPLRDVDAEVEAWRSRRDERRAAQAEALRAQREAEQAERRARRWWRRRG</sequence>
<dbReference type="AlphaFoldDB" id="A0A7Y9RTY4"/>
<evidence type="ECO:0000313" key="3">
    <source>
        <dbReference type="EMBL" id="NYG54497.1"/>
    </source>
</evidence>
<comment type="caution">
    <text evidence="3">The sequence shown here is derived from an EMBL/GenBank/DDBJ whole genome shotgun (WGS) entry which is preliminary data.</text>
</comment>
<reference evidence="3 4" key="1">
    <citation type="submission" date="2020-07" db="EMBL/GenBank/DDBJ databases">
        <title>Sequencing the genomes of 1000 actinobacteria strains.</title>
        <authorList>
            <person name="Klenk H.-P."/>
        </authorList>
    </citation>
    <scope>NUCLEOTIDE SEQUENCE [LARGE SCALE GENOMIC DNA]</scope>
    <source>
        <strain evidence="3 4">DSM 24552</strain>
    </source>
</reference>
<evidence type="ECO:0000259" key="2">
    <source>
        <dbReference type="Pfam" id="PF09350"/>
    </source>
</evidence>
<gene>
    <name evidence="3" type="ORF">BJ989_000801</name>
</gene>
<proteinExistence type="predicted"/>
<dbReference type="RefSeq" id="WP_179517109.1">
    <property type="nucleotide sequence ID" value="NZ_JACCAC010000001.1"/>
</dbReference>
<evidence type="ECO:0000313" key="4">
    <source>
        <dbReference type="Proteomes" id="UP000544110"/>
    </source>
</evidence>
<feature type="region of interest" description="Disordered" evidence="1">
    <location>
        <begin position="1"/>
        <end position="44"/>
    </location>
</feature>
<feature type="domain" description="DnaJ homologue subfamily C member 28 conserved" evidence="2">
    <location>
        <begin position="52"/>
        <end position="118"/>
    </location>
</feature>
<keyword evidence="4" id="KW-1185">Reference proteome</keyword>
<dbReference type="InterPro" id="IPR018961">
    <property type="entry name" value="DnaJ_homolog_subfam-C_membr-28"/>
</dbReference>
<protein>
    <recommendedName>
        <fullName evidence="2">DnaJ homologue subfamily C member 28 conserved domain-containing protein</fullName>
    </recommendedName>
</protein>
<dbReference type="Proteomes" id="UP000544110">
    <property type="component" value="Unassembled WGS sequence"/>
</dbReference>
<organism evidence="3 4">
    <name type="scientific">Nocardioides perillae</name>
    <dbReference type="NCBI Taxonomy" id="1119534"/>
    <lineage>
        <taxon>Bacteria</taxon>
        <taxon>Bacillati</taxon>
        <taxon>Actinomycetota</taxon>
        <taxon>Actinomycetes</taxon>
        <taxon>Propionibacteriales</taxon>
        <taxon>Nocardioidaceae</taxon>
        <taxon>Nocardioides</taxon>
    </lineage>
</organism>
<evidence type="ECO:0000256" key="1">
    <source>
        <dbReference type="SAM" id="MobiDB-lite"/>
    </source>
</evidence>
<feature type="compositionally biased region" description="Basic and acidic residues" evidence="1">
    <location>
        <begin position="1"/>
        <end position="12"/>
    </location>
</feature>
<dbReference type="EMBL" id="JACCAC010000001">
    <property type="protein sequence ID" value="NYG54497.1"/>
    <property type="molecule type" value="Genomic_DNA"/>
</dbReference>